<evidence type="ECO:0000259" key="5">
    <source>
        <dbReference type="PROSITE" id="PS50893"/>
    </source>
</evidence>
<evidence type="ECO:0000256" key="1">
    <source>
        <dbReference type="ARBA" id="ARBA00005417"/>
    </source>
</evidence>
<dbReference type="Proteomes" id="UP001197770">
    <property type="component" value="Unassembled WGS sequence"/>
</dbReference>
<dbReference type="Gene3D" id="3.40.50.300">
    <property type="entry name" value="P-loop containing nucleotide triphosphate hydrolases"/>
    <property type="match status" value="2"/>
</dbReference>
<dbReference type="SMART" id="SM00382">
    <property type="entry name" value="AAA"/>
    <property type="match status" value="2"/>
</dbReference>
<evidence type="ECO:0000256" key="4">
    <source>
        <dbReference type="ARBA" id="ARBA00022840"/>
    </source>
</evidence>
<dbReference type="EMBL" id="JAJGMW010000005">
    <property type="protein sequence ID" value="MCC4212125.1"/>
    <property type="molecule type" value="Genomic_DNA"/>
</dbReference>
<dbReference type="PROSITE" id="PS00211">
    <property type="entry name" value="ABC_TRANSPORTER_1"/>
    <property type="match status" value="2"/>
</dbReference>
<feature type="domain" description="ABC transporter" evidence="5">
    <location>
        <begin position="306"/>
        <end position="556"/>
    </location>
</feature>
<feature type="domain" description="ABC transporter" evidence="5">
    <location>
        <begin position="9"/>
        <end position="258"/>
    </location>
</feature>
<dbReference type="InterPro" id="IPR003593">
    <property type="entry name" value="AAA+_ATPase"/>
</dbReference>
<comment type="similarity">
    <text evidence="1">Belongs to the ABC transporter superfamily.</text>
</comment>
<dbReference type="InterPro" id="IPR017871">
    <property type="entry name" value="ABC_transporter-like_CS"/>
</dbReference>
<evidence type="ECO:0000313" key="7">
    <source>
        <dbReference type="Proteomes" id="UP001197770"/>
    </source>
</evidence>
<proteinExistence type="inferred from homology"/>
<sequence length="563" mass="62677">MVKDALLHIKTLNLEFKSGKTVNKVLQDVDFFIRKNEILGVVGESGSGKSVTSLAILGLLPERISRITSGAIYFEGQNLLEYSQDQLRNLRGKDISMIFQEPMSSLNPSMKCGKQVTEILLRHTQISKSNAKNEVIKLFNQVKLPRPEAVFNSYPHEISGGQKQRVMIAMAIACKPKLLIADEPTTALDVTVQKEIILLLKELQQQTGMSILFISHDLSLVSEIADRVIVMYKGKIVESGSAVEIFKNPKEDYTKALIYARPSTTERLAKLPTVADFLANKPMSQPVTTAERNESHRKIYAGTPLLEIKNVEKEYFNSVSFFGKAESVKAVNDVSFSIFEGETLGLVGESGCGKSTLGNLILQLDKPTAGSIFYKGTDLTKLSTTQLRHLRKDIQIIFQDPYSSLNPRLTVGRAITEAMQVHKLYNSAQERKAEALKLLEEVGLLPEHFDRYPHEFSGGQRQRIGIARTIAVKPKFIVCDESVSALDISVQAQVLNLLNSLKNSYNFTYLFISHDLAVVKYISDRLLVMRAGKFEETGEADAVYENPQSAYTKALIKAIPQGI</sequence>
<dbReference type="GO" id="GO:0005524">
    <property type="term" value="F:ATP binding"/>
    <property type="evidence" value="ECO:0007669"/>
    <property type="project" value="UniProtKB-KW"/>
</dbReference>
<keyword evidence="3" id="KW-0547">Nucleotide-binding</keyword>
<dbReference type="InterPro" id="IPR003439">
    <property type="entry name" value="ABC_transporter-like_ATP-bd"/>
</dbReference>
<keyword evidence="2" id="KW-0813">Transport</keyword>
<dbReference type="PROSITE" id="PS50893">
    <property type="entry name" value="ABC_TRANSPORTER_2"/>
    <property type="match status" value="2"/>
</dbReference>
<dbReference type="Pfam" id="PF00005">
    <property type="entry name" value="ABC_tran"/>
    <property type="match status" value="2"/>
</dbReference>
<keyword evidence="7" id="KW-1185">Reference proteome</keyword>
<protein>
    <submittedName>
        <fullName evidence="6">ABC transporter ATP-binding protein</fullName>
    </submittedName>
</protein>
<keyword evidence="4 6" id="KW-0067">ATP-binding</keyword>
<accession>A0ABS8GQZ4</accession>
<dbReference type="InterPro" id="IPR013563">
    <property type="entry name" value="Oligopep_ABC_C"/>
</dbReference>
<evidence type="ECO:0000256" key="2">
    <source>
        <dbReference type="ARBA" id="ARBA00022448"/>
    </source>
</evidence>
<organism evidence="6 7">
    <name type="scientific">Leeuwenhoekiella parthenopeia</name>
    <dbReference type="NCBI Taxonomy" id="2890320"/>
    <lineage>
        <taxon>Bacteria</taxon>
        <taxon>Pseudomonadati</taxon>
        <taxon>Bacteroidota</taxon>
        <taxon>Flavobacteriia</taxon>
        <taxon>Flavobacteriales</taxon>
        <taxon>Flavobacteriaceae</taxon>
        <taxon>Leeuwenhoekiella</taxon>
    </lineage>
</organism>
<dbReference type="RefSeq" id="WP_228229349.1">
    <property type="nucleotide sequence ID" value="NZ_JAJGMW010000005.1"/>
</dbReference>
<dbReference type="PANTHER" id="PTHR43776:SF7">
    <property type="entry name" value="D,D-DIPEPTIDE TRANSPORT ATP-BINDING PROTEIN DDPF-RELATED"/>
    <property type="match status" value="1"/>
</dbReference>
<dbReference type="NCBIfam" id="NF010167">
    <property type="entry name" value="PRK13648.1"/>
    <property type="match status" value="2"/>
</dbReference>
<dbReference type="Pfam" id="PF08352">
    <property type="entry name" value="oligo_HPY"/>
    <property type="match status" value="2"/>
</dbReference>
<dbReference type="NCBIfam" id="NF008453">
    <property type="entry name" value="PRK11308.1"/>
    <property type="match status" value="2"/>
</dbReference>
<dbReference type="NCBIfam" id="NF007739">
    <property type="entry name" value="PRK10419.1"/>
    <property type="match status" value="2"/>
</dbReference>
<dbReference type="SUPFAM" id="SSF52540">
    <property type="entry name" value="P-loop containing nucleoside triphosphate hydrolases"/>
    <property type="match status" value="2"/>
</dbReference>
<comment type="caution">
    <text evidence="6">The sequence shown here is derived from an EMBL/GenBank/DDBJ whole genome shotgun (WGS) entry which is preliminary data.</text>
</comment>
<dbReference type="InterPro" id="IPR050319">
    <property type="entry name" value="ABC_transp_ATP-bind"/>
</dbReference>
<evidence type="ECO:0000256" key="3">
    <source>
        <dbReference type="ARBA" id="ARBA00022741"/>
    </source>
</evidence>
<evidence type="ECO:0000313" key="6">
    <source>
        <dbReference type="EMBL" id="MCC4212125.1"/>
    </source>
</evidence>
<reference evidence="6 7" key="1">
    <citation type="submission" date="2021-11" db="EMBL/GenBank/DDBJ databases">
        <title>Seasonal and diel survey of microbial diversity of the Tyrrhenian coast.</title>
        <authorList>
            <person name="Gattoni G."/>
            <person name="Corral P."/>
        </authorList>
    </citation>
    <scope>NUCLEOTIDE SEQUENCE [LARGE SCALE GENOMIC DNA]</scope>
    <source>
        <strain evidence="6 7">Mr9</strain>
    </source>
</reference>
<name>A0ABS8GQZ4_9FLAO</name>
<gene>
    <name evidence="6" type="ORF">LLW17_05285</name>
</gene>
<dbReference type="InterPro" id="IPR027417">
    <property type="entry name" value="P-loop_NTPase"/>
</dbReference>
<dbReference type="CDD" id="cd03257">
    <property type="entry name" value="ABC_NikE_OppD_transporters"/>
    <property type="match status" value="2"/>
</dbReference>
<dbReference type="PANTHER" id="PTHR43776">
    <property type="entry name" value="TRANSPORT ATP-BINDING PROTEIN"/>
    <property type="match status" value="1"/>
</dbReference>